<evidence type="ECO:0000256" key="6">
    <source>
        <dbReference type="SAM" id="MobiDB-lite"/>
    </source>
</evidence>
<dbReference type="PANTHER" id="PTHR42877">
    <property type="entry name" value="L-ORNITHINE N(5)-MONOOXYGENASE-RELATED"/>
    <property type="match status" value="1"/>
</dbReference>
<keyword evidence="5" id="KW-0560">Oxidoreductase</keyword>
<keyword evidence="3" id="KW-0285">Flavoprotein</keyword>
<dbReference type="AlphaFoldDB" id="A0A319EVL7"/>
<evidence type="ECO:0000256" key="1">
    <source>
        <dbReference type="ARBA" id="ARBA00001974"/>
    </source>
</evidence>
<organism evidence="7 8">
    <name type="scientific">Aspergillus ellipticus CBS 707.79</name>
    <dbReference type="NCBI Taxonomy" id="1448320"/>
    <lineage>
        <taxon>Eukaryota</taxon>
        <taxon>Fungi</taxon>
        <taxon>Dikarya</taxon>
        <taxon>Ascomycota</taxon>
        <taxon>Pezizomycotina</taxon>
        <taxon>Eurotiomycetes</taxon>
        <taxon>Eurotiomycetidae</taxon>
        <taxon>Eurotiales</taxon>
        <taxon>Aspergillaceae</taxon>
        <taxon>Aspergillus</taxon>
        <taxon>Aspergillus subgen. Circumdati</taxon>
    </lineage>
</organism>
<dbReference type="Gene3D" id="3.50.50.60">
    <property type="entry name" value="FAD/NAD(P)-binding domain"/>
    <property type="match status" value="3"/>
</dbReference>
<dbReference type="STRING" id="1448320.A0A319EVL7"/>
<dbReference type="GO" id="GO:0050661">
    <property type="term" value="F:NADP binding"/>
    <property type="evidence" value="ECO:0007669"/>
    <property type="project" value="InterPro"/>
</dbReference>
<evidence type="ECO:0000256" key="2">
    <source>
        <dbReference type="ARBA" id="ARBA00010139"/>
    </source>
</evidence>
<keyword evidence="8" id="KW-1185">Reference proteome</keyword>
<proteinExistence type="inferred from homology"/>
<evidence type="ECO:0000256" key="4">
    <source>
        <dbReference type="ARBA" id="ARBA00022827"/>
    </source>
</evidence>
<dbReference type="InterPro" id="IPR020946">
    <property type="entry name" value="Flavin_mOase-like"/>
</dbReference>
<keyword evidence="4" id="KW-0274">FAD</keyword>
<evidence type="ECO:0000313" key="8">
    <source>
        <dbReference type="Proteomes" id="UP000247810"/>
    </source>
</evidence>
<name>A0A319EVL7_9EURO</name>
<dbReference type="OrthoDB" id="74360at2759"/>
<comment type="cofactor">
    <cofactor evidence="1">
        <name>FAD</name>
        <dbReference type="ChEBI" id="CHEBI:57692"/>
    </cofactor>
</comment>
<dbReference type="Proteomes" id="UP000247810">
    <property type="component" value="Unassembled WGS sequence"/>
</dbReference>
<evidence type="ECO:0000256" key="5">
    <source>
        <dbReference type="ARBA" id="ARBA00023002"/>
    </source>
</evidence>
<keyword evidence="7" id="KW-0503">Monooxygenase</keyword>
<dbReference type="PANTHER" id="PTHR42877:SF7">
    <property type="entry name" value="FLAVIN-BINDING MONOOXYGENASE-RELATED"/>
    <property type="match status" value="1"/>
</dbReference>
<evidence type="ECO:0000256" key="3">
    <source>
        <dbReference type="ARBA" id="ARBA00022630"/>
    </source>
</evidence>
<feature type="compositionally biased region" description="Polar residues" evidence="6">
    <location>
        <begin position="26"/>
        <end position="39"/>
    </location>
</feature>
<dbReference type="EMBL" id="KZ825852">
    <property type="protein sequence ID" value="PYH95472.1"/>
    <property type="molecule type" value="Genomic_DNA"/>
</dbReference>
<dbReference type="VEuPathDB" id="FungiDB:BO71DRAFT_397932"/>
<comment type="similarity">
    <text evidence="2">Belongs to the FAD-binding monooxygenase family.</text>
</comment>
<dbReference type="InterPro" id="IPR036188">
    <property type="entry name" value="FAD/NAD-bd_sf"/>
</dbReference>
<dbReference type="GO" id="GO:0004499">
    <property type="term" value="F:N,N-dimethylaniline monooxygenase activity"/>
    <property type="evidence" value="ECO:0007669"/>
    <property type="project" value="InterPro"/>
</dbReference>
<dbReference type="InterPro" id="IPR051209">
    <property type="entry name" value="FAD-bind_Monooxygenase_sf"/>
</dbReference>
<feature type="region of interest" description="Disordered" evidence="6">
    <location>
        <begin position="24"/>
        <end position="48"/>
    </location>
</feature>
<reference evidence="7 8" key="1">
    <citation type="submission" date="2018-02" db="EMBL/GenBank/DDBJ databases">
        <title>The genomes of Aspergillus section Nigri reveals drivers in fungal speciation.</title>
        <authorList>
            <consortium name="DOE Joint Genome Institute"/>
            <person name="Vesth T.C."/>
            <person name="Nybo J."/>
            <person name="Theobald S."/>
            <person name="Brandl J."/>
            <person name="Frisvad J.C."/>
            <person name="Nielsen K.F."/>
            <person name="Lyhne E.K."/>
            <person name="Kogle M.E."/>
            <person name="Kuo A."/>
            <person name="Riley R."/>
            <person name="Clum A."/>
            <person name="Nolan M."/>
            <person name="Lipzen A."/>
            <person name="Salamov A."/>
            <person name="Henrissat B."/>
            <person name="Wiebenga A."/>
            <person name="De vries R.P."/>
            <person name="Grigoriev I.V."/>
            <person name="Mortensen U.H."/>
            <person name="Andersen M.R."/>
            <person name="Baker S.E."/>
        </authorList>
    </citation>
    <scope>NUCLEOTIDE SEQUENCE [LARGE SCALE GENOMIC DNA]</scope>
    <source>
        <strain evidence="7 8">CBS 707.79</strain>
    </source>
</reference>
<dbReference type="GO" id="GO:0050660">
    <property type="term" value="F:flavin adenine dinucleotide binding"/>
    <property type="evidence" value="ECO:0007669"/>
    <property type="project" value="InterPro"/>
</dbReference>
<accession>A0A319EVL7</accession>
<dbReference type="SUPFAM" id="SSF51905">
    <property type="entry name" value="FAD/NAD(P)-binding domain"/>
    <property type="match status" value="3"/>
</dbReference>
<sequence length="631" mass="71258">MGSIDEASPANPVFEKYGLSGHLRVGSNTPGPHPSSTTRPVHYPEWDEPSDRGYVVPDNLINEPPQNKPFKIIIMGAGASGIDFLHHAPSAFEGLGVEIVCYDRNADIGGTWYENRYPGCACDVPSVAYSFPWRANPHWSRFYSSAKEIWEYLKQIVVEEDMMKYIQLNTSVVSAVWNESKSKWGIKLQRDTPDAAEWEDEFDVFINGAGVLNAWKWPDTPGLHSFKGDLFHTAAYPERFNLKDKKVAVIGSGSSGVQVVASIHDEVSHLFTWVRSPVWVTAAFAQRFAGKNGSNFDYTPEHKMDFDNDREKYHRYKKSIEHDLNQRFKLALRNTAESDEALAFAYKDMSTKLASKPYVKDAIIPKTFNVACRRPTPGNGYLEALASDKTTVFTERIQAVTPTGVIDSGTGIEHPVDVIICATGFDTSFRPRFPIIGLDGINLAEKWATTPTSYLAIGVDGFPNYFTYLGPFAPVGHGSILPIVSHLTNHFIQIIKRMRTEHIRRLSPKASVVRDFVEHAETYLRRTCWTDPCSSWFKQGRTDGLPIIWPGTRLAYFEALKTPTLCDYDIEYWSGNRFGFLGSGFVDAEFSGDSITWYLDRYSENKEWVEKEPWFNKEENEFAYVSEQASA</sequence>
<protein>
    <submittedName>
        <fullName evidence="7">Dimethylaniline monooxygenase</fullName>
    </submittedName>
</protein>
<gene>
    <name evidence="7" type="ORF">BO71DRAFT_397932</name>
</gene>
<evidence type="ECO:0000313" key="7">
    <source>
        <dbReference type="EMBL" id="PYH95472.1"/>
    </source>
</evidence>
<dbReference type="Pfam" id="PF00743">
    <property type="entry name" value="FMO-like"/>
    <property type="match status" value="1"/>
</dbReference>